<dbReference type="Proteomes" id="UP001273209">
    <property type="component" value="Unassembled WGS sequence"/>
</dbReference>
<dbReference type="AlphaFoldDB" id="A0AAE1IDF2"/>
<dbReference type="InterPro" id="IPR002125">
    <property type="entry name" value="CMP_dCMP_dom"/>
</dbReference>
<feature type="domain" description="CMP/dCMP-type deaminase" evidence="2">
    <location>
        <begin position="31"/>
        <end position="154"/>
    </location>
</feature>
<keyword evidence="4" id="KW-1185">Reference proteome</keyword>
<dbReference type="EMBL" id="JAWRVG010000018">
    <property type="protein sequence ID" value="KAK4073486.1"/>
    <property type="molecule type" value="Genomic_DNA"/>
</dbReference>
<protein>
    <recommendedName>
        <fullName evidence="2">CMP/dCMP-type deaminase domain-containing protein</fullName>
    </recommendedName>
</protein>
<gene>
    <name evidence="3" type="ORF">Triagg1_5312</name>
</gene>
<organism evidence="3 4">
    <name type="scientific">Trichoderma aggressivum f. europaeum</name>
    <dbReference type="NCBI Taxonomy" id="173218"/>
    <lineage>
        <taxon>Eukaryota</taxon>
        <taxon>Fungi</taxon>
        <taxon>Dikarya</taxon>
        <taxon>Ascomycota</taxon>
        <taxon>Pezizomycotina</taxon>
        <taxon>Sordariomycetes</taxon>
        <taxon>Hypocreomycetidae</taxon>
        <taxon>Hypocreales</taxon>
        <taxon>Hypocreaceae</taxon>
        <taxon>Trichoderma</taxon>
    </lineage>
</organism>
<dbReference type="InterPro" id="IPR058535">
    <property type="entry name" value="MafB19-deam"/>
</dbReference>
<dbReference type="RefSeq" id="XP_062755786.1">
    <property type="nucleotide sequence ID" value="XM_062899813.1"/>
</dbReference>
<reference evidence="3" key="1">
    <citation type="submission" date="2023-11" db="EMBL/GenBank/DDBJ databases">
        <title>The genome sequences of three competitors of mushroom-forming fungi.</title>
        <authorList>
            <person name="Beijen E."/>
            <person name="Ohm R.A."/>
        </authorList>
    </citation>
    <scope>NUCLEOTIDE SEQUENCE</scope>
    <source>
        <strain evidence="3">CBS 100526</strain>
    </source>
</reference>
<dbReference type="InterPro" id="IPR016193">
    <property type="entry name" value="Cytidine_deaminase-like"/>
</dbReference>
<evidence type="ECO:0000313" key="4">
    <source>
        <dbReference type="Proteomes" id="UP001273209"/>
    </source>
</evidence>
<name>A0AAE1IDF2_9HYPO</name>
<dbReference type="Pfam" id="PF14437">
    <property type="entry name" value="MafB19-deam"/>
    <property type="match status" value="1"/>
</dbReference>
<dbReference type="GO" id="GO:0003824">
    <property type="term" value="F:catalytic activity"/>
    <property type="evidence" value="ECO:0007669"/>
    <property type="project" value="InterPro"/>
</dbReference>
<dbReference type="SUPFAM" id="SSF53927">
    <property type="entry name" value="Cytidine deaminase-like"/>
    <property type="match status" value="1"/>
</dbReference>
<feature type="region of interest" description="Disordered" evidence="1">
    <location>
        <begin position="1"/>
        <end position="23"/>
    </location>
</feature>
<proteinExistence type="predicted"/>
<comment type="caution">
    <text evidence="3">The sequence shown here is derived from an EMBL/GenBank/DDBJ whole genome shotgun (WGS) entry which is preliminary data.</text>
</comment>
<dbReference type="Gene3D" id="3.40.140.10">
    <property type="entry name" value="Cytidine Deaminase, domain 2"/>
    <property type="match status" value="1"/>
</dbReference>
<dbReference type="GeneID" id="87919718"/>
<dbReference type="PROSITE" id="PS51747">
    <property type="entry name" value="CYT_DCMP_DEAMINASES_2"/>
    <property type="match status" value="1"/>
</dbReference>
<evidence type="ECO:0000256" key="1">
    <source>
        <dbReference type="SAM" id="MobiDB-lite"/>
    </source>
</evidence>
<evidence type="ECO:0000313" key="3">
    <source>
        <dbReference type="EMBL" id="KAK4073486.1"/>
    </source>
</evidence>
<dbReference type="GO" id="GO:0006139">
    <property type="term" value="P:nucleobase-containing compound metabolic process"/>
    <property type="evidence" value="ECO:0007669"/>
    <property type="project" value="UniProtKB-ARBA"/>
</dbReference>
<evidence type="ECO:0000259" key="2">
    <source>
        <dbReference type="PROSITE" id="PS51747"/>
    </source>
</evidence>
<sequence length="193" mass="20715">MTSTTAILSSSTPLKTNTKHPYSQTQTTAMVNREEALKLCVSLARESLEAGDSPFGSVLVDADGAILHKDRNRIVTGEAGNFQADATLHPELTLARWAQLNLTPEARASAVVYTSGEHCAMCAAAHAYVGLGRIVYVSSTAQYQSWMEEAGVAKGPVAALPINAVAPHIQVEGPIPGLDLEVKALHQQRWQRR</sequence>
<accession>A0AAE1IDF2</accession>